<evidence type="ECO:0000256" key="1">
    <source>
        <dbReference type="SAM" id="MobiDB-lite"/>
    </source>
</evidence>
<proteinExistence type="predicted"/>
<organism evidence="2 3">
    <name type="scientific">Mycena metata</name>
    <dbReference type="NCBI Taxonomy" id="1033252"/>
    <lineage>
        <taxon>Eukaryota</taxon>
        <taxon>Fungi</taxon>
        <taxon>Dikarya</taxon>
        <taxon>Basidiomycota</taxon>
        <taxon>Agaricomycotina</taxon>
        <taxon>Agaricomycetes</taxon>
        <taxon>Agaricomycetidae</taxon>
        <taxon>Agaricales</taxon>
        <taxon>Marasmiineae</taxon>
        <taxon>Mycenaceae</taxon>
        <taxon>Mycena</taxon>
    </lineage>
</organism>
<accession>A0AAD7K1V8</accession>
<dbReference type="PROSITE" id="PS51257">
    <property type="entry name" value="PROKAR_LIPOPROTEIN"/>
    <property type="match status" value="1"/>
</dbReference>
<evidence type="ECO:0000313" key="2">
    <source>
        <dbReference type="EMBL" id="KAJ7774000.1"/>
    </source>
</evidence>
<gene>
    <name evidence="2" type="ORF">B0H16DRAFT_1713844</name>
</gene>
<feature type="compositionally biased region" description="Pro residues" evidence="1">
    <location>
        <begin position="1"/>
        <end position="12"/>
    </location>
</feature>
<evidence type="ECO:0000313" key="3">
    <source>
        <dbReference type="Proteomes" id="UP001215598"/>
    </source>
</evidence>
<protein>
    <submittedName>
        <fullName evidence="2">Uncharacterized protein</fullName>
    </submittedName>
</protein>
<dbReference type="EMBL" id="JARKIB010000012">
    <property type="protein sequence ID" value="KAJ7774000.1"/>
    <property type="molecule type" value="Genomic_DNA"/>
</dbReference>
<reference evidence="2" key="1">
    <citation type="submission" date="2023-03" db="EMBL/GenBank/DDBJ databases">
        <title>Massive genome expansion in bonnet fungi (Mycena s.s.) driven by repeated elements and novel gene families across ecological guilds.</title>
        <authorList>
            <consortium name="Lawrence Berkeley National Laboratory"/>
            <person name="Harder C.B."/>
            <person name="Miyauchi S."/>
            <person name="Viragh M."/>
            <person name="Kuo A."/>
            <person name="Thoen E."/>
            <person name="Andreopoulos B."/>
            <person name="Lu D."/>
            <person name="Skrede I."/>
            <person name="Drula E."/>
            <person name="Henrissat B."/>
            <person name="Morin E."/>
            <person name="Kohler A."/>
            <person name="Barry K."/>
            <person name="LaButti K."/>
            <person name="Morin E."/>
            <person name="Salamov A."/>
            <person name="Lipzen A."/>
            <person name="Mereny Z."/>
            <person name="Hegedus B."/>
            <person name="Baldrian P."/>
            <person name="Stursova M."/>
            <person name="Weitz H."/>
            <person name="Taylor A."/>
            <person name="Grigoriev I.V."/>
            <person name="Nagy L.G."/>
            <person name="Martin F."/>
            <person name="Kauserud H."/>
        </authorList>
    </citation>
    <scope>NUCLEOTIDE SEQUENCE</scope>
    <source>
        <strain evidence="2">CBHHK182m</strain>
    </source>
</reference>
<dbReference type="Proteomes" id="UP001215598">
    <property type="component" value="Unassembled WGS sequence"/>
</dbReference>
<sequence>MRRNRGPPPAAPPASVAACSLHPARESRSRLRPPSSTASAAACIQLVHVPAVGRLPHLHLHLHAHHGPSACRDTRHQDNAASVEPARDVLIRPRTSSPVSTPTSRSTPRVRPRQPDATSRRFAQNRDTVLCLHIPSHAHCLPRRKDYRPYSILPTAAAERR</sequence>
<dbReference type="AlphaFoldDB" id="A0AAD7K1V8"/>
<feature type="region of interest" description="Disordered" evidence="1">
    <location>
        <begin position="66"/>
        <end position="122"/>
    </location>
</feature>
<keyword evidence="3" id="KW-1185">Reference proteome</keyword>
<comment type="caution">
    <text evidence="2">The sequence shown here is derived from an EMBL/GenBank/DDBJ whole genome shotgun (WGS) entry which is preliminary data.</text>
</comment>
<feature type="compositionally biased region" description="Low complexity" evidence="1">
    <location>
        <begin position="92"/>
        <end position="109"/>
    </location>
</feature>
<feature type="region of interest" description="Disordered" evidence="1">
    <location>
        <begin position="1"/>
        <end position="34"/>
    </location>
</feature>
<name>A0AAD7K1V8_9AGAR</name>